<keyword evidence="3" id="KW-0732">Signal</keyword>
<dbReference type="KEGG" id="asip:AQUSIP_02070"/>
<dbReference type="AlphaFoldDB" id="A0A5E4PET2"/>
<evidence type="ECO:0000259" key="4">
    <source>
        <dbReference type="Pfam" id="PF01389"/>
    </source>
</evidence>
<dbReference type="EMBL" id="LR699119">
    <property type="protein sequence ID" value="VVC74933.1"/>
    <property type="molecule type" value="Genomic_DNA"/>
</dbReference>
<dbReference type="GO" id="GO:0015288">
    <property type="term" value="F:porin activity"/>
    <property type="evidence" value="ECO:0007669"/>
    <property type="project" value="UniProtKB-KW"/>
</dbReference>
<dbReference type="RefSeq" id="WP_148337785.1">
    <property type="nucleotide sequence ID" value="NZ_LR699119.1"/>
</dbReference>
<evidence type="ECO:0000256" key="3">
    <source>
        <dbReference type="SAM" id="SignalP"/>
    </source>
</evidence>
<keyword evidence="2" id="KW-0406">Ion transport</keyword>
<dbReference type="Proteomes" id="UP000324194">
    <property type="component" value="Chromosome 1"/>
</dbReference>
<feature type="chain" id="PRO_5022825124" description="Outer membrane protein OmpA-like transmembrane domain-containing protein" evidence="3">
    <location>
        <begin position="33"/>
        <end position="219"/>
    </location>
</feature>
<dbReference type="Pfam" id="PF01389">
    <property type="entry name" value="OmpA_membrane"/>
    <property type="match status" value="1"/>
</dbReference>
<sequence>MKPTHQRNIAFKSRAILLTAAASFMFAGTACADQSGFFPSASRILGTYTLDCAYWYAGGNIGLSRLHDKKTPNSANSVDENGPGWSVYGGYRFNALLGLELGYNQYYNSRESIGTGGHGSNIIAKTTHFAAYTALTGRYPLFNKISVIGKLGPAYSYALKEFTGGASASSGSVSAFGGIGFAYSMTRNADIVADWSMVQGNHYTGSAELYTLGMTYGFI</sequence>
<organism evidence="5 6">
    <name type="scientific">Aquicella siphonis</name>
    <dbReference type="NCBI Taxonomy" id="254247"/>
    <lineage>
        <taxon>Bacteria</taxon>
        <taxon>Pseudomonadati</taxon>
        <taxon>Pseudomonadota</taxon>
        <taxon>Gammaproteobacteria</taxon>
        <taxon>Legionellales</taxon>
        <taxon>Coxiellaceae</taxon>
        <taxon>Aquicella</taxon>
    </lineage>
</organism>
<evidence type="ECO:0000256" key="1">
    <source>
        <dbReference type="ARBA" id="ARBA00005710"/>
    </source>
</evidence>
<accession>A0A5E4PET2</accession>
<dbReference type="SUPFAM" id="SSF56925">
    <property type="entry name" value="OMPA-like"/>
    <property type="match status" value="1"/>
</dbReference>
<dbReference type="Gene3D" id="2.40.160.20">
    <property type="match status" value="1"/>
</dbReference>
<evidence type="ECO:0000256" key="2">
    <source>
        <dbReference type="ARBA" id="ARBA00023114"/>
    </source>
</evidence>
<name>A0A5E4PET2_9COXI</name>
<dbReference type="GO" id="GO:0046930">
    <property type="term" value="C:pore complex"/>
    <property type="evidence" value="ECO:0007669"/>
    <property type="project" value="UniProtKB-KW"/>
</dbReference>
<dbReference type="InterPro" id="IPR000498">
    <property type="entry name" value="OmpA-like_TM_dom"/>
</dbReference>
<protein>
    <recommendedName>
        <fullName evidence="4">Outer membrane protein OmpA-like transmembrane domain-containing protein</fullName>
    </recommendedName>
</protein>
<proteinExistence type="inferred from homology"/>
<feature type="signal peptide" evidence="3">
    <location>
        <begin position="1"/>
        <end position="32"/>
    </location>
</feature>
<keyword evidence="6" id="KW-1185">Reference proteome</keyword>
<dbReference type="InterPro" id="IPR011250">
    <property type="entry name" value="OMP/PagP_B-barrel"/>
</dbReference>
<dbReference type="PROSITE" id="PS51257">
    <property type="entry name" value="PROKAR_LIPOPROTEIN"/>
    <property type="match status" value="1"/>
</dbReference>
<gene>
    <name evidence="5" type="ORF">AQUSIP_02070</name>
</gene>
<dbReference type="GO" id="GO:0009279">
    <property type="term" value="C:cell outer membrane"/>
    <property type="evidence" value="ECO:0007669"/>
    <property type="project" value="InterPro"/>
</dbReference>
<evidence type="ECO:0000313" key="6">
    <source>
        <dbReference type="Proteomes" id="UP000324194"/>
    </source>
</evidence>
<keyword evidence="2" id="KW-0813">Transport</keyword>
<dbReference type="OrthoDB" id="5660141at2"/>
<reference evidence="5 6" key="1">
    <citation type="submission" date="2019-08" db="EMBL/GenBank/DDBJ databases">
        <authorList>
            <person name="Guy L."/>
        </authorList>
    </citation>
    <scope>NUCLEOTIDE SEQUENCE [LARGE SCALE GENOMIC DNA]</scope>
    <source>
        <strain evidence="5 6">SGT-108</strain>
    </source>
</reference>
<feature type="domain" description="Outer membrane protein OmpA-like transmembrane" evidence="4">
    <location>
        <begin position="54"/>
        <end position="198"/>
    </location>
</feature>
<evidence type="ECO:0000313" key="5">
    <source>
        <dbReference type="EMBL" id="VVC74933.1"/>
    </source>
</evidence>
<keyword evidence="2" id="KW-0812">Transmembrane</keyword>
<comment type="similarity">
    <text evidence="1">Belongs to the outer membrane OOP (TC 1.B.6) superfamily. OmpA family.</text>
</comment>
<keyword evidence="2" id="KW-0626">Porin</keyword>